<evidence type="ECO:0000259" key="4">
    <source>
        <dbReference type="PROSITE" id="PS01124"/>
    </source>
</evidence>
<organism evidence="5 6">
    <name type="scientific">Terribacillus aidingensis</name>
    <dbReference type="NCBI Taxonomy" id="586416"/>
    <lineage>
        <taxon>Bacteria</taxon>
        <taxon>Bacillati</taxon>
        <taxon>Bacillota</taxon>
        <taxon>Bacilli</taxon>
        <taxon>Bacillales</taxon>
        <taxon>Bacillaceae</taxon>
        <taxon>Terribacillus</taxon>
    </lineage>
</organism>
<gene>
    <name evidence="5" type="ORF">SAMN05421503_0340</name>
</gene>
<dbReference type="InterPro" id="IPR018060">
    <property type="entry name" value="HTH_AraC"/>
</dbReference>
<evidence type="ECO:0000256" key="3">
    <source>
        <dbReference type="ARBA" id="ARBA00023163"/>
    </source>
</evidence>
<dbReference type="AlphaFoldDB" id="A0A285N1M2"/>
<keyword evidence="6" id="KW-1185">Reference proteome</keyword>
<keyword evidence="1" id="KW-0805">Transcription regulation</keyword>
<dbReference type="Gene3D" id="1.10.10.60">
    <property type="entry name" value="Homeodomain-like"/>
    <property type="match status" value="2"/>
</dbReference>
<proteinExistence type="predicted"/>
<reference evidence="6" key="1">
    <citation type="submission" date="2017-09" db="EMBL/GenBank/DDBJ databases">
        <authorList>
            <person name="Varghese N."/>
            <person name="Submissions S."/>
        </authorList>
    </citation>
    <scope>NUCLEOTIDE SEQUENCE [LARGE SCALE GENOMIC DNA]</scope>
    <source>
        <strain evidence="6">CGMCC 1.8913</strain>
    </source>
</reference>
<evidence type="ECO:0000313" key="5">
    <source>
        <dbReference type="EMBL" id="SNZ03352.1"/>
    </source>
</evidence>
<dbReference type="PROSITE" id="PS01124">
    <property type="entry name" value="HTH_ARAC_FAMILY_2"/>
    <property type="match status" value="1"/>
</dbReference>
<keyword evidence="3" id="KW-0804">Transcription</keyword>
<dbReference type="GO" id="GO:0003700">
    <property type="term" value="F:DNA-binding transcription factor activity"/>
    <property type="evidence" value="ECO:0007669"/>
    <property type="project" value="InterPro"/>
</dbReference>
<accession>A0A285N1M2</accession>
<dbReference type="SUPFAM" id="SSF51215">
    <property type="entry name" value="Regulatory protein AraC"/>
    <property type="match status" value="1"/>
</dbReference>
<dbReference type="InterPro" id="IPR020449">
    <property type="entry name" value="Tscrpt_reg_AraC-type_HTH"/>
</dbReference>
<feature type="domain" description="HTH araC/xylS-type" evidence="4">
    <location>
        <begin position="187"/>
        <end position="285"/>
    </location>
</feature>
<dbReference type="InterPro" id="IPR009057">
    <property type="entry name" value="Homeodomain-like_sf"/>
</dbReference>
<dbReference type="InterPro" id="IPR018062">
    <property type="entry name" value="HTH_AraC-typ_CS"/>
</dbReference>
<dbReference type="EMBL" id="OBEK01000001">
    <property type="protein sequence ID" value="SNZ03352.1"/>
    <property type="molecule type" value="Genomic_DNA"/>
</dbReference>
<evidence type="ECO:0000256" key="1">
    <source>
        <dbReference type="ARBA" id="ARBA00023015"/>
    </source>
</evidence>
<sequence>MKSTSFLSMLTPPLPYFLEGNLTIFRKGQRHPARKQLGFFDVLVIKEGTLYIGEETACWQIGAGEALILEPAKFHYPTAACEEDTTFYWLHMQTPATWREQELCEPIHTDQHNSSLQYHTSNTTIHLPKQQHISHPKELYQTIQRLLQSTTQARSFAFWETQQLFLQVLQHLSYSPLPQQASLQLAERVEMYIKQHYMEHITNTTLASHFHVHENYLARCMKQAFHCTPLTYLAAYRMHQARLLLLKTDWPLQKVAEEVGFSRQGYFSTCFKQAYGMAPSDYRKNMQK</sequence>
<dbReference type="RefSeq" id="WP_097038646.1">
    <property type="nucleotide sequence ID" value="NZ_OBEK01000001.1"/>
</dbReference>
<dbReference type="PANTHER" id="PTHR43280">
    <property type="entry name" value="ARAC-FAMILY TRANSCRIPTIONAL REGULATOR"/>
    <property type="match status" value="1"/>
</dbReference>
<dbReference type="PANTHER" id="PTHR43280:SF2">
    <property type="entry name" value="HTH-TYPE TRANSCRIPTIONAL REGULATOR EXSA"/>
    <property type="match status" value="1"/>
</dbReference>
<dbReference type="GO" id="GO:0043565">
    <property type="term" value="F:sequence-specific DNA binding"/>
    <property type="evidence" value="ECO:0007669"/>
    <property type="project" value="InterPro"/>
</dbReference>
<dbReference type="SUPFAM" id="SSF46689">
    <property type="entry name" value="Homeodomain-like"/>
    <property type="match status" value="2"/>
</dbReference>
<dbReference type="Pfam" id="PF12833">
    <property type="entry name" value="HTH_18"/>
    <property type="match status" value="1"/>
</dbReference>
<dbReference type="PROSITE" id="PS00041">
    <property type="entry name" value="HTH_ARAC_FAMILY_1"/>
    <property type="match status" value="1"/>
</dbReference>
<dbReference type="PRINTS" id="PR00032">
    <property type="entry name" value="HTHARAC"/>
</dbReference>
<evidence type="ECO:0000313" key="6">
    <source>
        <dbReference type="Proteomes" id="UP000219356"/>
    </source>
</evidence>
<dbReference type="OrthoDB" id="159632at2"/>
<keyword evidence="2 5" id="KW-0238">DNA-binding</keyword>
<name>A0A285N1M2_9BACI</name>
<dbReference type="Proteomes" id="UP000219356">
    <property type="component" value="Unassembled WGS sequence"/>
</dbReference>
<dbReference type="InterPro" id="IPR037923">
    <property type="entry name" value="HTH-like"/>
</dbReference>
<dbReference type="SMART" id="SM00342">
    <property type="entry name" value="HTH_ARAC"/>
    <property type="match status" value="1"/>
</dbReference>
<evidence type="ECO:0000256" key="2">
    <source>
        <dbReference type="ARBA" id="ARBA00023125"/>
    </source>
</evidence>
<protein>
    <submittedName>
        <fullName evidence="5">AraC-type DNA-binding protein</fullName>
    </submittedName>
</protein>